<feature type="domain" description="Thc1 RRM" evidence="1">
    <location>
        <begin position="112"/>
        <end position="161"/>
    </location>
</feature>
<dbReference type="Pfam" id="PF22877">
    <property type="entry name" value="RRM_Thc1"/>
    <property type="match status" value="1"/>
</dbReference>
<dbReference type="AlphaFoldDB" id="A0A899GCH5"/>
<organism evidence="2 3">
    <name type="scientific">Pneumocystis wakefieldiae</name>
    <dbReference type="NCBI Taxonomy" id="38082"/>
    <lineage>
        <taxon>Eukaryota</taxon>
        <taxon>Fungi</taxon>
        <taxon>Dikarya</taxon>
        <taxon>Ascomycota</taxon>
        <taxon>Taphrinomycotina</taxon>
        <taxon>Pneumocystomycetes</taxon>
        <taxon>Pneumocystaceae</taxon>
        <taxon>Pneumocystis</taxon>
    </lineage>
</organism>
<accession>A0A899GCH5</accession>
<proteinExistence type="predicted"/>
<keyword evidence="3" id="KW-1185">Reference proteome</keyword>
<dbReference type="EMBL" id="CP054542">
    <property type="protein sequence ID" value="QSL66287.1"/>
    <property type="molecule type" value="Genomic_DNA"/>
</dbReference>
<reference evidence="2" key="1">
    <citation type="submission" date="2020-06" db="EMBL/GenBank/DDBJ databases">
        <title>Genomes of multiple members of Pneumocystis genus reveal paths to human pathogen Pneumocystis jirovecii.</title>
        <authorList>
            <person name="Cisse O.H."/>
            <person name="Ma L."/>
            <person name="Dekker J."/>
            <person name="Khil P."/>
            <person name="Jo J."/>
            <person name="Brenchley J."/>
            <person name="Blair R."/>
            <person name="Pahar B."/>
            <person name="Chabe M."/>
            <person name="Van Rompay K.A."/>
            <person name="Keesler R."/>
            <person name="Sukura A."/>
            <person name="Hirsch V."/>
            <person name="Kutty G."/>
            <person name="Liu Y."/>
            <person name="Peng L."/>
            <person name="Chen J."/>
            <person name="Song J."/>
            <person name="Weissenbacher-Lang C."/>
            <person name="Xu J."/>
            <person name="Upham N.S."/>
            <person name="Stajich J.E."/>
            <person name="Cuomo C.A."/>
            <person name="Cushion M.T."/>
            <person name="Kovacs J.A."/>
        </authorList>
    </citation>
    <scope>NUCLEOTIDE SEQUENCE</scope>
    <source>
        <strain evidence="2">2A</strain>
    </source>
</reference>
<evidence type="ECO:0000259" key="1">
    <source>
        <dbReference type="Pfam" id="PF22877"/>
    </source>
</evidence>
<dbReference type="Proteomes" id="UP000663699">
    <property type="component" value="Chromosome 11"/>
</dbReference>
<evidence type="ECO:0000313" key="3">
    <source>
        <dbReference type="Proteomes" id="UP000663699"/>
    </source>
</evidence>
<evidence type="ECO:0000313" key="2">
    <source>
        <dbReference type="EMBL" id="QSL66287.1"/>
    </source>
</evidence>
<gene>
    <name evidence="2" type="ORF">MERGE_000665</name>
</gene>
<name>A0A899GCH5_9ASCO</name>
<dbReference type="OrthoDB" id="5418203at2759"/>
<sequence length="270" mass="30799">MCLRGVNSSETHILSLPYLLKNSLVMDLNEKETSLSPKSENSSQLDVLESWEQLLDKQNEKSESSLEDKSSSEDALQKEIPHTLHSLNSQDQPTTVIANVLEISNMPPNIYSEDIYKAFDITKDEMTIKWVNRTKARLYFPTEEAAIKTYFKYLSSSSSIGTVSPLPSDYHSINSSTSSAFTSRAKTPLTTFHKNAFLATLEPSKYSYDKRSIKTSTVAKRLITGVLGVRFSRTPKEKAYDEMMIRQFLDMLKENEAFEHRKKEIWEKSV</sequence>
<dbReference type="InterPro" id="IPR053800">
    <property type="entry name" value="Thc1_RRM"/>
</dbReference>
<protein>
    <recommendedName>
        <fullName evidence="1">Thc1 RRM domain-containing protein</fullName>
    </recommendedName>
</protein>